<evidence type="ECO:0000256" key="1">
    <source>
        <dbReference type="SAM" id="MobiDB-lite"/>
    </source>
</evidence>
<evidence type="ECO:0000313" key="3">
    <source>
        <dbReference type="Proteomes" id="UP000816034"/>
    </source>
</evidence>
<gene>
    <name evidence="2" type="ORF">C9374_001053</name>
</gene>
<proteinExistence type="predicted"/>
<dbReference type="AlphaFoldDB" id="A0AA88GXI7"/>
<dbReference type="RefSeq" id="XP_044552195.1">
    <property type="nucleotide sequence ID" value="XM_044686084.1"/>
</dbReference>
<keyword evidence="3" id="KW-1185">Reference proteome</keyword>
<dbReference type="Proteomes" id="UP000816034">
    <property type="component" value="Unassembled WGS sequence"/>
</dbReference>
<dbReference type="EMBL" id="PYSW02000011">
    <property type="protein sequence ID" value="KAG2388203.1"/>
    <property type="molecule type" value="Genomic_DNA"/>
</dbReference>
<feature type="region of interest" description="Disordered" evidence="1">
    <location>
        <begin position="16"/>
        <end position="47"/>
    </location>
</feature>
<name>A0AA88GXI7_NAELO</name>
<feature type="compositionally biased region" description="Polar residues" evidence="1">
    <location>
        <begin position="16"/>
        <end position="32"/>
    </location>
</feature>
<comment type="caution">
    <text evidence="2">The sequence shown here is derived from an EMBL/GenBank/DDBJ whole genome shotgun (WGS) entry which is preliminary data.</text>
</comment>
<evidence type="ECO:0000313" key="2">
    <source>
        <dbReference type="EMBL" id="KAG2388203.1"/>
    </source>
</evidence>
<dbReference type="GeneID" id="68093509"/>
<accession>A0AA88GXI7</accession>
<reference evidence="2 3" key="1">
    <citation type="journal article" date="2018" name="BMC Genomics">
        <title>The genome of Naegleria lovaniensis, the basis for a comparative approach to unravel pathogenicity factors of the human pathogenic amoeba N. fowleri.</title>
        <authorList>
            <person name="Liechti N."/>
            <person name="Schurch N."/>
            <person name="Bruggmann R."/>
            <person name="Wittwer M."/>
        </authorList>
    </citation>
    <scope>NUCLEOTIDE SEQUENCE [LARGE SCALE GENOMIC DNA]</scope>
    <source>
        <strain evidence="2 3">ATCC 30569</strain>
    </source>
</reference>
<protein>
    <submittedName>
        <fullName evidence="2">Uncharacterized protein</fullName>
    </submittedName>
</protein>
<organism evidence="2 3">
    <name type="scientific">Naegleria lovaniensis</name>
    <name type="common">Amoeba</name>
    <dbReference type="NCBI Taxonomy" id="51637"/>
    <lineage>
        <taxon>Eukaryota</taxon>
        <taxon>Discoba</taxon>
        <taxon>Heterolobosea</taxon>
        <taxon>Tetramitia</taxon>
        <taxon>Eutetramitia</taxon>
        <taxon>Vahlkampfiidae</taxon>
        <taxon>Naegleria</taxon>
    </lineage>
</organism>
<sequence>MSKWGWWGINARSGKVRNQTPHVPKTTSTSHRYNGGRKKFRKNNTSSNNIERLQVITEWNNNLMATDQKIHHSSVFLIDERIHSTKAPNFLSNSYHNYNSVEGYERLEFIASRHEERREQNVMQQADMNLREARNHKKWHRNHPKEGFYQMREIFELTDEAFEECNNECE</sequence>